<protein>
    <submittedName>
        <fullName evidence="1">Uncharacterized protein</fullName>
    </submittedName>
</protein>
<evidence type="ECO:0000313" key="4">
    <source>
        <dbReference type="Proteomes" id="UP000530403"/>
    </source>
</evidence>
<sequence>MAVVVQCYESMQFTGTNGPAVAEWLGNTTYDHTAEDGSLHMLMDGGEGNLYPVRVSSGYWVLRYDNRLEGMVSAEDYPTWYYELPGT</sequence>
<proteinExistence type="predicted"/>
<organism evidence="1 3">
    <name type="scientific">Streptomyces fulvorobeus</name>
    <dbReference type="NCBI Taxonomy" id="284028"/>
    <lineage>
        <taxon>Bacteria</taxon>
        <taxon>Bacillati</taxon>
        <taxon>Actinomycetota</taxon>
        <taxon>Actinomycetes</taxon>
        <taxon>Kitasatosporales</taxon>
        <taxon>Streptomycetaceae</taxon>
        <taxon>Streptomyces</taxon>
    </lineage>
</organism>
<dbReference type="Proteomes" id="UP000530403">
    <property type="component" value="Unassembled WGS sequence"/>
</dbReference>
<accession>A0A7J0C518</accession>
<keyword evidence="3" id="KW-1185">Reference proteome</keyword>
<name>A0A7J0C518_9ACTN</name>
<dbReference type="Proteomes" id="UP000498980">
    <property type="component" value="Unassembled WGS sequence"/>
</dbReference>
<dbReference type="EMBL" id="JACCCF010000001">
    <property type="protein sequence ID" value="NYE40680.1"/>
    <property type="molecule type" value="Genomic_DNA"/>
</dbReference>
<dbReference type="RefSeq" id="WP_173313114.1">
    <property type="nucleotide sequence ID" value="NZ_BAAAUE010000007.1"/>
</dbReference>
<reference evidence="2 4" key="2">
    <citation type="submission" date="2020-07" db="EMBL/GenBank/DDBJ databases">
        <title>Sequencing the genomes of 1000 actinobacteria strains.</title>
        <authorList>
            <person name="Klenk H.-P."/>
        </authorList>
    </citation>
    <scope>NUCLEOTIDE SEQUENCE [LARGE SCALE GENOMIC DNA]</scope>
    <source>
        <strain evidence="2 4">DSM 41455</strain>
    </source>
</reference>
<evidence type="ECO:0000313" key="2">
    <source>
        <dbReference type="EMBL" id="NYE40680.1"/>
    </source>
</evidence>
<evidence type="ECO:0000313" key="3">
    <source>
        <dbReference type="Proteomes" id="UP000498980"/>
    </source>
</evidence>
<dbReference type="AlphaFoldDB" id="A0A7J0C518"/>
<reference evidence="1 3" key="1">
    <citation type="submission" date="2020-05" db="EMBL/GenBank/DDBJ databases">
        <title>Whole genome shotgun sequence of Streptomyces fulvorobeus NBRC 15897.</title>
        <authorList>
            <person name="Komaki H."/>
            <person name="Tamura T."/>
        </authorList>
    </citation>
    <scope>NUCLEOTIDE SEQUENCE [LARGE SCALE GENOMIC DNA]</scope>
    <source>
        <strain evidence="1 3">NBRC 15897</strain>
    </source>
</reference>
<comment type="caution">
    <text evidence="1">The sequence shown here is derived from an EMBL/GenBank/DDBJ whole genome shotgun (WGS) entry which is preliminary data.</text>
</comment>
<gene>
    <name evidence="2" type="ORF">HEB29_001691</name>
    <name evidence="1" type="ORF">Sfulv_17940</name>
</gene>
<evidence type="ECO:0000313" key="1">
    <source>
        <dbReference type="EMBL" id="GFM96983.1"/>
    </source>
</evidence>
<dbReference type="EMBL" id="BLWC01000001">
    <property type="protein sequence ID" value="GFM96983.1"/>
    <property type="molecule type" value="Genomic_DNA"/>
</dbReference>